<proteinExistence type="predicted"/>
<sequence>MMLLSSSVVTNKKFPSTSVVLRMIEAFLKVGRHSEARDCFSKCPVMLKSRPMSLKLFVAHELKVSMLPLLQLRHHGMLTSINIVPLNDAEKKESPKDLAQNFTCDVETP</sequence>
<keyword evidence="2" id="KW-1185">Reference proteome</keyword>
<comment type="caution">
    <text evidence="1">The sequence shown here is derived from an EMBL/GenBank/DDBJ whole genome shotgun (WGS) entry which is preliminary data.</text>
</comment>
<name>A0A835I4A5_9MAGN</name>
<organism evidence="1 2">
    <name type="scientific">Coptis chinensis</name>
    <dbReference type="NCBI Taxonomy" id="261450"/>
    <lineage>
        <taxon>Eukaryota</taxon>
        <taxon>Viridiplantae</taxon>
        <taxon>Streptophyta</taxon>
        <taxon>Embryophyta</taxon>
        <taxon>Tracheophyta</taxon>
        <taxon>Spermatophyta</taxon>
        <taxon>Magnoliopsida</taxon>
        <taxon>Ranunculales</taxon>
        <taxon>Ranunculaceae</taxon>
        <taxon>Coptidoideae</taxon>
        <taxon>Coptis</taxon>
    </lineage>
</organism>
<dbReference type="AlphaFoldDB" id="A0A835I4A5"/>
<dbReference type="EMBL" id="JADFTS010000004">
    <property type="protein sequence ID" value="KAF9609738.1"/>
    <property type="molecule type" value="Genomic_DNA"/>
</dbReference>
<gene>
    <name evidence="1" type="ORF">IFM89_018186</name>
</gene>
<reference evidence="1 2" key="1">
    <citation type="submission" date="2020-10" db="EMBL/GenBank/DDBJ databases">
        <title>The Coptis chinensis genome and diversification of protoberbering-type alkaloids.</title>
        <authorList>
            <person name="Wang B."/>
            <person name="Shu S."/>
            <person name="Song C."/>
            <person name="Liu Y."/>
        </authorList>
    </citation>
    <scope>NUCLEOTIDE SEQUENCE [LARGE SCALE GENOMIC DNA]</scope>
    <source>
        <strain evidence="1">HL-2020</strain>
        <tissue evidence="1">Leaf</tissue>
    </source>
</reference>
<evidence type="ECO:0000313" key="2">
    <source>
        <dbReference type="Proteomes" id="UP000631114"/>
    </source>
</evidence>
<protein>
    <recommendedName>
        <fullName evidence="3">Pentatricopeptide repeat-containing protein</fullName>
    </recommendedName>
</protein>
<dbReference type="Proteomes" id="UP000631114">
    <property type="component" value="Unassembled WGS sequence"/>
</dbReference>
<evidence type="ECO:0008006" key="3">
    <source>
        <dbReference type="Google" id="ProtNLM"/>
    </source>
</evidence>
<accession>A0A835I4A5</accession>
<evidence type="ECO:0000313" key="1">
    <source>
        <dbReference type="EMBL" id="KAF9609738.1"/>
    </source>
</evidence>